<evidence type="ECO:0000313" key="9">
    <source>
        <dbReference type="EMBL" id="QDU35732.1"/>
    </source>
</evidence>
<sequence>MTSQRLVKWLILLLMLAAAGCAVAGCMPIGLLRPLGAILRRPDDVTPERYARYLHVCWFFAAAFGVAAFLVRRFRRNIEEYIRACREETREPIVAEIHERRYYLLTLLLIAVGLGLRFSRLFDPMAYDEAYTFLTYARRPWIIAIADYNALNNHLLNSFLMHWSYRLLGDAEWALRMPVFLVGGLTLVVASRWSRQWFGPRESCLVTAMVTVSPMMITYSANARGYMFVAVTTLVLDAAMWRMHCYPARSARSALIAWCAIVAGCLSMPIMLYGVLGCCGWYFLQPFFDRPLLATVVRQRATILAVLLASSGLVVMTGYAPAYIFRGLLIAGDLASPTQSGGPFLTQVGLNWAAAYEWWTAGAVPTFVWLPLAIVGLIAWPATTDLKLRWVAPFAAMFLLNLVMGALPPTRVYLFLAPWFYLAVARGITTLLDLVPDWSGRGVLLTGLALAVAGSVYTARHTVLFDPAERTSYVSIRELIDRLEEEVTADPGNADRLIAPLPSDLPAVFYLDQAGLPIPVNGEPQEGETVWLITRHGESPADVLTSPLVQLDEYVDRLAPWKSVAAFRTLRLYRSSMD</sequence>
<evidence type="ECO:0008006" key="11">
    <source>
        <dbReference type="Google" id="ProtNLM"/>
    </source>
</evidence>
<feature type="transmembrane region" description="Helical" evidence="8">
    <location>
        <begin position="50"/>
        <end position="71"/>
    </location>
</feature>
<dbReference type="KEGG" id="mri:Mal4_00140"/>
<evidence type="ECO:0000313" key="10">
    <source>
        <dbReference type="Proteomes" id="UP000320496"/>
    </source>
</evidence>
<proteinExistence type="predicted"/>
<dbReference type="GO" id="GO:0016763">
    <property type="term" value="F:pentosyltransferase activity"/>
    <property type="evidence" value="ECO:0007669"/>
    <property type="project" value="TreeGrafter"/>
</dbReference>
<feature type="transmembrane region" description="Helical" evidence="8">
    <location>
        <begin position="438"/>
        <end position="457"/>
    </location>
</feature>
<keyword evidence="6 8" id="KW-1133">Transmembrane helix</keyword>
<dbReference type="EMBL" id="CP036275">
    <property type="protein sequence ID" value="QDU35732.1"/>
    <property type="molecule type" value="Genomic_DNA"/>
</dbReference>
<gene>
    <name evidence="9" type="ORF">Mal4_00140</name>
</gene>
<accession>A0A517YZU6</accession>
<evidence type="ECO:0000256" key="7">
    <source>
        <dbReference type="ARBA" id="ARBA00023136"/>
    </source>
</evidence>
<feature type="transmembrane region" description="Helical" evidence="8">
    <location>
        <begin position="225"/>
        <end position="243"/>
    </location>
</feature>
<keyword evidence="5 8" id="KW-0812">Transmembrane</keyword>
<feature type="transmembrane region" description="Helical" evidence="8">
    <location>
        <begin position="173"/>
        <end position="191"/>
    </location>
</feature>
<feature type="transmembrane region" description="Helical" evidence="8">
    <location>
        <begin position="303"/>
        <end position="325"/>
    </location>
</feature>
<dbReference type="GO" id="GO:0005886">
    <property type="term" value="C:plasma membrane"/>
    <property type="evidence" value="ECO:0007669"/>
    <property type="project" value="UniProtKB-SubCell"/>
</dbReference>
<evidence type="ECO:0000256" key="4">
    <source>
        <dbReference type="ARBA" id="ARBA00022679"/>
    </source>
</evidence>
<comment type="subcellular location">
    <subcellularLocation>
        <location evidence="1">Cell membrane</location>
        <topology evidence="1">Multi-pass membrane protein</topology>
    </subcellularLocation>
</comment>
<dbReference type="PANTHER" id="PTHR33908">
    <property type="entry name" value="MANNOSYLTRANSFERASE YKCB-RELATED"/>
    <property type="match status" value="1"/>
</dbReference>
<keyword evidence="10" id="KW-1185">Reference proteome</keyword>
<reference evidence="9 10" key="1">
    <citation type="submission" date="2019-02" db="EMBL/GenBank/DDBJ databases">
        <title>Deep-cultivation of Planctomycetes and their phenomic and genomic characterization uncovers novel biology.</title>
        <authorList>
            <person name="Wiegand S."/>
            <person name="Jogler M."/>
            <person name="Boedeker C."/>
            <person name="Pinto D."/>
            <person name="Vollmers J."/>
            <person name="Rivas-Marin E."/>
            <person name="Kohn T."/>
            <person name="Peeters S.H."/>
            <person name="Heuer A."/>
            <person name="Rast P."/>
            <person name="Oberbeckmann S."/>
            <person name="Bunk B."/>
            <person name="Jeske O."/>
            <person name="Meyerdierks A."/>
            <person name="Storesund J.E."/>
            <person name="Kallscheuer N."/>
            <person name="Luecker S."/>
            <person name="Lage O.M."/>
            <person name="Pohl T."/>
            <person name="Merkel B.J."/>
            <person name="Hornburger P."/>
            <person name="Mueller R.-W."/>
            <person name="Bruemmer F."/>
            <person name="Labrenz M."/>
            <person name="Spormann A.M."/>
            <person name="Op den Camp H."/>
            <person name="Overmann J."/>
            <person name="Amann R."/>
            <person name="Jetten M.S.M."/>
            <person name="Mascher T."/>
            <person name="Medema M.H."/>
            <person name="Devos D.P."/>
            <person name="Kaster A.-K."/>
            <person name="Ovreas L."/>
            <person name="Rohde M."/>
            <person name="Galperin M.Y."/>
            <person name="Jogler C."/>
        </authorList>
    </citation>
    <scope>NUCLEOTIDE SEQUENCE [LARGE SCALE GENOMIC DNA]</scope>
    <source>
        <strain evidence="9 10">Mal4</strain>
    </source>
</reference>
<evidence type="ECO:0000256" key="5">
    <source>
        <dbReference type="ARBA" id="ARBA00022692"/>
    </source>
</evidence>
<evidence type="ECO:0000256" key="1">
    <source>
        <dbReference type="ARBA" id="ARBA00004651"/>
    </source>
</evidence>
<dbReference type="GO" id="GO:0009103">
    <property type="term" value="P:lipopolysaccharide biosynthetic process"/>
    <property type="evidence" value="ECO:0007669"/>
    <property type="project" value="UniProtKB-ARBA"/>
</dbReference>
<feature type="transmembrane region" description="Helical" evidence="8">
    <location>
        <begin position="255"/>
        <end position="283"/>
    </location>
</feature>
<organism evidence="9 10">
    <name type="scientific">Maioricimonas rarisocia</name>
    <dbReference type="NCBI Taxonomy" id="2528026"/>
    <lineage>
        <taxon>Bacteria</taxon>
        <taxon>Pseudomonadati</taxon>
        <taxon>Planctomycetota</taxon>
        <taxon>Planctomycetia</taxon>
        <taxon>Planctomycetales</taxon>
        <taxon>Planctomycetaceae</taxon>
        <taxon>Maioricimonas</taxon>
    </lineage>
</organism>
<name>A0A517YZU6_9PLAN</name>
<evidence type="ECO:0000256" key="2">
    <source>
        <dbReference type="ARBA" id="ARBA00022475"/>
    </source>
</evidence>
<keyword evidence="3" id="KW-0328">Glycosyltransferase</keyword>
<dbReference type="PROSITE" id="PS51257">
    <property type="entry name" value="PROKAR_LIPOPROTEIN"/>
    <property type="match status" value="1"/>
</dbReference>
<keyword evidence="2" id="KW-1003">Cell membrane</keyword>
<dbReference type="InterPro" id="IPR050297">
    <property type="entry name" value="LipidA_mod_glycosyltrf_83"/>
</dbReference>
<dbReference type="RefSeq" id="WP_145366437.1">
    <property type="nucleotide sequence ID" value="NZ_CP036275.1"/>
</dbReference>
<dbReference type="AlphaFoldDB" id="A0A517YZU6"/>
<keyword evidence="7 8" id="KW-0472">Membrane</keyword>
<evidence type="ECO:0000256" key="8">
    <source>
        <dbReference type="SAM" id="Phobius"/>
    </source>
</evidence>
<dbReference type="Proteomes" id="UP000320496">
    <property type="component" value="Chromosome"/>
</dbReference>
<protein>
    <recommendedName>
        <fullName evidence="11">Glycosyltransferase RgtA/B/C/D-like domain-containing protein</fullName>
    </recommendedName>
</protein>
<keyword evidence="4" id="KW-0808">Transferase</keyword>
<dbReference type="PANTHER" id="PTHR33908:SF11">
    <property type="entry name" value="MEMBRANE PROTEIN"/>
    <property type="match status" value="1"/>
</dbReference>
<evidence type="ECO:0000256" key="6">
    <source>
        <dbReference type="ARBA" id="ARBA00022989"/>
    </source>
</evidence>
<feature type="transmembrane region" description="Helical" evidence="8">
    <location>
        <begin position="358"/>
        <end position="382"/>
    </location>
</feature>
<feature type="transmembrane region" description="Helical" evidence="8">
    <location>
        <begin position="102"/>
        <end position="119"/>
    </location>
</feature>
<evidence type="ECO:0000256" key="3">
    <source>
        <dbReference type="ARBA" id="ARBA00022676"/>
    </source>
</evidence>
<dbReference type="OrthoDB" id="267840at2"/>